<evidence type="ECO:0000259" key="1">
    <source>
        <dbReference type="Pfam" id="PF14111"/>
    </source>
</evidence>
<protein>
    <recommendedName>
        <fullName evidence="1">DUF4283 domain-containing protein</fullName>
    </recommendedName>
</protein>
<feature type="domain" description="DUF4283" evidence="1">
    <location>
        <begin position="35"/>
        <end position="109"/>
    </location>
</feature>
<keyword evidence="3" id="KW-1185">Reference proteome</keyword>
<dbReference type="Pfam" id="PF14111">
    <property type="entry name" value="DUF4283"/>
    <property type="match status" value="1"/>
</dbReference>
<reference evidence="2" key="1">
    <citation type="journal article" date="2023" name="Plant J.">
        <title>Genome sequences and population genomics provide insights into the demographic history, inbreeding, and mutation load of two 'living fossil' tree species of Dipteronia.</title>
        <authorList>
            <person name="Feng Y."/>
            <person name="Comes H.P."/>
            <person name="Chen J."/>
            <person name="Zhu S."/>
            <person name="Lu R."/>
            <person name="Zhang X."/>
            <person name="Li P."/>
            <person name="Qiu J."/>
            <person name="Olsen K.M."/>
            <person name="Qiu Y."/>
        </authorList>
    </citation>
    <scope>NUCLEOTIDE SEQUENCE</scope>
    <source>
        <strain evidence="2">NBL</strain>
    </source>
</reference>
<dbReference type="EMBL" id="JANJYJ010000003">
    <property type="protein sequence ID" value="KAK3223636.1"/>
    <property type="molecule type" value="Genomic_DNA"/>
</dbReference>
<accession>A0AAE0ASY0</accession>
<evidence type="ECO:0000313" key="3">
    <source>
        <dbReference type="Proteomes" id="UP001281410"/>
    </source>
</evidence>
<evidence type="ECO:0000313" key="2">
    <source>
        <dbReference type="EMBL" id="KAK3223636.1"/>
    </source>
</evidence>
<dbReference type="InterPro" id="IPR025558">
    <property type="entry name" value="DUF4283"/>
</dbReference>
<sequence length="453" mass="50045">MNLEEIAKLCASMTLKDAEGPVRRLNDDLKMEGVERLSLSLMGKVLMTKMVNRDAFVGVLKKIWLVQNGVEIEEIRGNVFAYHFMNQEDRRRIWAGGPWTFDDALIVLAEPTGKGEVSQRTKTSWGRRDIKVMRRIVRVDGHGRTENSPARVKNGKDILDEDVTHSEDLMRSRNDCELMRSNDEALLGGGNNSDINGNKSNVLMKEVSVMTEVCNNDVELIVGQDVHLDNLDDVGQVGKDRPFASSVTSEVAQSFSGLVNINNYNGLGEEVSGVCDNPFIPDNKIPFQFWGGQAESKSGKRWVRRPMLKSIVEIGEREDFAHRKRNAPAGAENECLKLKTIREAVGGLVEFDGGNGALFTPFQRDEVHDGKVSSATSSLETMVGSTKVAVGYNVGGRPENNLEIMGDVDGESKVVFQAESEHGYLQSVNSTEKTNLQNLDISAGRSLSARRAQ</sequence>
<dbReference type="AlphaFoldDB" id="A0AAE0ASY0"/>
<organism evidence="2 3">
    <name type="scientific">Dipteronia sinensis</name>
    <dbReference type="NCBI Taxonomy" id="43782"/>
    <lineage>
        <taxon>Eukaryota</taxon>
        <taxon>Viridiplantae</taxon>
        <taxon>Streptophyta</taxon>
        <taxon>Embryophyta</taxon>
        <taxon>Tracheophyta</taxon>
        <taxon>Spermatophyta</taxon>
        <taxon>Magnoliopsida</taxon>
        <taxon>eudicotyledons</taxon>
        <taxon>Gunneridae</taxon>
        <taxon>Pentapetalae</taxon>
        <taxon>rosids</taxon>
        <taxon>malvids</taxon>
        <taxon>Sapindales</taxon>
        <taxon>Sapindaceae</taxon>
        <taxon>Hippocastanoideae</taxon>
        <taxon>Acereae</taxon>
        <taxon>Dipteronia</taxon>
    </lineage>
</organism>
<dbReference type="Proteomes" id="UP001281410">
    <property type="component" value="Unassembled WGS sequence"/>
</dbReference>
<name>A0AAE0ASY0_9ROSI</name>
<gene>
    <name evidence="2" type="ORF">Dsin_010661</name>
</gene>
<comment type="caution">
    <text evidence="2">The sequence shown here is derived from an EMBL/GenBank/DDBJ whole genome shotgun (WGS) entry which is preliminary data.</text>
</comment>
<proteinExistence type="predicted"/>